<dbReference type="PROSITE" id="PS51898">
    <property type="entry name" value="TYR_RECOMBINASE"/>
    <property type="match status" value="1"/>
</dbReference>
<evidence type="ECO:0000313" key="6">
    <source>
        <dbReference type="Proteomes" id="UP000077271"/>
    </source>
</evidence>
<name>A0A177KVA1_9BACI</name>
<organism evidence="5 6">
    <name type="scientific">Domibacillus aminovorans</name>
    <dbReference type="NCBI Taxonomy" id="29332"/>
    <lineage>
        <taxon>Bacteria</taxon>
        <taxon>Bacillati</taxon>
        <taxon>Bacillota</taxon>
        <taxon>Bacilli</taxon>
        <taxon>Bacillales</taxon>
        <taxon>Bacillaceae</taxon>
        <taxon>Domibacillus</taxon>
    </lineage>
</organism>
<dbReference type="RefSeq" id="WP_063974860.1">
    <property type="nucleotide sequence ID" value="NZ_LQWZ01000016.1"/>
</dbReference>
<dbReference type="Proteomes" id="UP000077271">
    <property type="component" value="Unassembled WGS sequence"/>
</dbReference>
<dbReference type="InterPro" id="IPR013762">
    <property type="entry name" value="Integrase-like_cat_sf"/>
</dbReference>
<dbReference type="AlphaFoldDB" id="A0A177KVA1"/>
<dbReference type="PANTHER" id="PTHR30349:SF41">
    <property type="entry name" value="INTEGRASE_RECOMBINASE PROTEIN MJ0367-RELATED"/>
    <property type="match status" value="1"/>
</dbReference>
<dbReference type="OrthoDB" id="2445040at2"/>
<evidence type="ECO:0000256" key="3">
    <source>
        <dbReference type="ARBA" id="ARBA00023172"/>
    </source>
</evidence>
<comment type="caution">
    <text evidence="5">The sequence shown here is derived from an EMBL/GenBank/DDBJ whole genome shotgun (WGS) entry which is preliminary data.</text>
</comment>
<keyword evidence="3" id="KW-0233">DNA recombination</keyword>
<dbReference type="Gene3D" id="1.10.443.10">
    <property type="entry name" value="Intergrase catalytic core"/>
    <property type="match status" value="1"/>
</dbReference>
<accession>A0A177KVA1</accession>
<feature type="domain" description="Tyr recombinase" evidence="4">
    <location>
        <begin position="174"/>
        <end position="367"/>
    </location>
</feature>
<dbReference type="Pfam" id="PF00589">
    <property type="entry name" value="Phage_integrase"/>
    <property type="match status" value="1"/>
</dbReference>
<reference evidence="5 6" key="1">
    <citation type="submission" date="2016-01" db="EMBL/GenBank/DDBJ databases">
        <title>Investigation of taxonomic status of Bacillus aminovorans.</title>
        <authorList>
            <person name="Verma A."/>
            <person name="Pal Y."/>
            <person name="Krishnamurthi S."/>
        </authorList>
    </citation>
    <scope>NUCLEOTIDE SEQUENCE [LARGE SCALE GENOMIC DNA]</scope>
    <source>
        <strain evidence="5 6">DSM 4337</strain>
    </source>
</reference>
<evidence type="ECO:0000256" key="2">
    <source>
        <dbReference type="ARBA" id="ARBA00023125"/>
    </source>
</evidence>
<dbReference type="InterPro" id="IPR050090">
    <property type="entry name" value="Tyrosine_recombinase_XerCD"/>
</dbReference>
<dbReference type="Gene3D" id="1.10.150.130">
    <property type="match status" value="1"/>
</dbReference>
<gene>
    <name evidence="5" type="ORF">AWH48_19570</name>
</gene>
<evidence type="ECO:0000313" key="5">
    <source>
        <dbReference type="EMBL" id="OAH56974.1"/>
    </source>
</evidence>
<dbReference type="InterPro" id="IPR002104">
    <property type="entry name" value="Integrase_catalytic"/>
</dbReference>
<sequence>MGELISKNELSLLFPENPQQVVLDLHEKKDRAEKEGKPIFVYFNDKEMLHYYLYRDTNLNELANRSMRTIVEYEKELRMMIRQLLEYSGEINLDLDIVEGSLFKSMGERHMRRYQRWVAEESPHVKKRGQYSVATLNRKTVIWKSFFMFLHRSGYIEKPIHEGLLAATVRTDDRPNRDLGPGEVIQLLDYFDERRQYIVFSIIHVLVATGMRNEELCKLKLSDVKYDSILGNYYLKVTGKGNKVREIPLKPKVMDSIILYREARFIPEKFPNTSDEPLFLTSTGRAFSPDGLAHYLQRVFKNVELPFVHARQTRITAHVFRHSFAIISYLNKVDIFAIMKALGHENINTTMIYLQRIMDREQHAIHKWDDGTLGRYI</sequence>
<protein>
    <submittedName>
        <fullName evidence="5">Integrase</fullName>
    </submittedName>
</protein>
<dbReference type="InterPro" id="IPR010998">
    <property type="entry name" value="Integrase_recombinase_N"/>
</dbReference>
<dbReference type="PANTHER" id="PTHR30349">
    <property type="entry name" value="PHAGE INTEGRASE-RELATED"/>
    <property type="match status" value="1"/>
</dbReference>
<dbReference type="SUPFAM" id="SSF56349">
    <property type="entry name" value="DNA breaking-rejoining enzymes"/>
    <property type="match status" value="1"/>
</dbReference>
<dbReference type="CDD" id="cd00397">
    <property type="entry name" value="DNA_BRE_C"/>
    <property type="match status" value="1"/>
</dbReference>
<dbReference type="GO" id="GO:0006310">
    <property type="term" value="P:DNA recombination"/>
    <property type="evidence" value="ECO:0007669"/>
    <property type="project" value="UniProtKB-KW"/>
</dbReference>
<comment type="similarity">
    <text evidence="1">Belongs to the 'phage' integrase family.</text>
</comment>
<keyword evidence="2" id="KW-0238">DNA-binding</keyword>
<evidence type="ECO:0000256" key="1">
    <source>
        <dbReference type="ARBA" id="ARBA00008857"/>
    </source>
</evidence>
<proteinExistence type="inferred from homology"/>
<dbReference type="EMBL" id="LQWZ01000016">
    <property type="protein sequence ID" value="OAH56974.1"/>
    <property type="molecule type" value="Genomic_DNA"/>
</dbReference>
<dbReference type="GO" id="GO:0003677">
    <property type="term" value="F:DNA binding"/>
    <property type="evidence" value="ECO:0007669"/>
    <property type="project" value="UniProtKB-KW"/>
</dbReference>
<evidence type="ECO:0000259" key="4">
    <source>
        <dbReference type="PROSITE" id="PS51898"/>
    </source>
</evidence>
<dbReference type="InterPro" id="IPR011010">
    <property type="entry name" value="DNA_brk_join_enz"/>
</dbReference>
<dbReference type="GO" id="GO:0015074">
    <property type="term" value="P:DNA integration"/>
    <property type="evidence" value="ECO:0007669"/>
    <property type="project" value="InterPro"/>
</dbReference>